<gene>
    <name evidence="3" type="ORF">N1851_031109</name>
</gene>
<evidence type="ECO:0000259" key="2">
    <source>
        <dbReference type="Pfam" id="PF09004"/>
    </source>
</evidence>
<organism evidence="3 4">
    <name type="scientific">Merluccius polli</name>
    <name type="common">Benguela hake</name>
    <name type="synonym">Merluccius cadenati</name>
    <dbReference type="NCBI Taxonomy" id="89951"/>
    <lineage>
        <taxon>Eukaryota</taxon>
        <taxon>Metazoa</taxon>
        <taxon>Chordata</taxon>
        <taxon>Craniata</taxon>
        <taxon>Vertebrata</taxon>
        <taxon>Euteleostomi</taxon>
        <taxon>Actinopterygii</taxon>
        <taxon>Neopterygii</taxon>
        <taxon>Teleostei</taxon>
        <taxon>Neoteleostei</taxon>
        <taxon>Acanthomorphata</taxon>
        <taxon>Zeiogadaria</taxon>
        <taxon>Gadariae</taxon>
        <taxon>Gadiformes</taxon>
        <taxon>Gadoidei</taxon>
        <taxon>Merlucciidae</taxon>
        <taxon>Merluccius</taxon>
    </lineage>
</organism>
<dbReference type="AlphaFoldDB" id="A0AA47NQ84"/>
<keyword evidence="4" id="KW-1185">Reference proteome</keyword>
<dbReference type="GO" id="GO:0008168">
    <property type="term" value="F:methyltransferase activity"/>
    <property type="evidence" value="ECO:0007669"/>
    <property type="project" value="InterPro"/>
</dbReference>
<dbReference type="Proteomes" id="UP001174136">
    <property type="component" value="Unassembled WGS sequence"/>
</dbReference>
<proteinExistence type="predicted"/>
<evidence type="ECO:0000313" key="4">
    <source>
        <dbReference type="Proteomes" id="UP001174136"/>
    </source>
</evidence>
<accession>A0AA47NQ84</accession>
<feature type="domain" description="Alkylated DNA repair protein AlkB homologue 8 N-terminal" evidence="2">
    <location>
        <begin position="34"/>
        <end position="66"/>
    </location>
</feature>
<dbReference type="Pfam" id="PF09004">
    <property type="entry name" value="ALKBH8_N"/>
    <property type="match status" value="1"/>
</dbReference>
<dbReference type="EMBL" id="JAOPHQ010005991">
    <property type="protein sequence ID" value="KAK0133383.1"/>
    <property type="molecule type" value="Genomic_DNA"/>
</dbReference>
<sequence>MIMDYRKQQGGGHAPIHIETDVERAASNSSDLTWTQHTGIIIKTARQRLFFLRRLKKFGMAPQILTNVCLAASLSGVVAAPPSTERLFRGWSKLPNTSQAGIYQLCRIPTPESEEGPEDQGPQPQTVLSTPIAASSPTLIDSQTAFTSKQ</sequence>
<reference evidence="3" key="1">
    <citation type="journal article" date="2023" name="Front. Mar. Sci.">
        <title>A new Merluccius polli reference genome to investigate the effects of global change in West African waters.</title>
        <authorList>
            <person name="Mateo J.L."/>
            <person name="Blanco-Fernandez C."/>
            <person name="Garcia-Vazquez E."/>
            <person name="Machado-Schiaffino G."/>
        </authorList>
    </citation>
    <scope>NUCLEOTIDE SEQUENCE</scope>
    <source>
        <strain evidence="3">C29</strain>
        <tissue evidence="3">Fin</tissue>
    </source>
</reference>
<protein>
    <recommendedName>
        <fullName evidence="2">Alkylated DNA repair protein AlkB homologue 8 N-terminal domain-containing protein</fullName>
    </recommendedName>
</protein>
<evidence type="ECO:0000256" key="1">
    <source>
        <dbReference type="SAM" id="MobiDB-lite"/>
    </source>
</evidence>
<feature type="compositionally biased region" description="Polar residues" evidence="1">
    <location>
        <begin position="122"/>
        <end position="150"/>
    </location>
</feature>
<name>A0AA47NQ84_MERPO</name>
<comment type="caution">
    <text evidence="3">The sequence shown here is derived from an EMBL/GenBank/DDBJ whole genome shotgun (WGS) entry which is preliminary data.</text>
</comment>
<dbReference type="GO" id="GO:0016706">
    <property type="term" value="F:2-oxoglutarate-dependent dioxygenase activity"/>
    <property type="evidence" value="ECO:0007669"/>
    <property type="project" value="InterPro"/>
</dbReference>
<evidence type="ECO:0000313" key="3">
    <source>
        <dbReference type="EMBL" id="KAK0133383.1"/>
    </source>
</evidence>
<dbReference type="InterPro" id="IPR015095">
    <property type="entry name" value="AlkB_hom8_N"/>
</dbReference>
<feature type="region of interest" description="Disordered" evidence="1">
    <location>
        <begin position="109"/>
        <end position="150"/>
    </location>
</feature>